<accession>A0A200JDP2</accession>
<dbReference type="PANTHER" id="PTHR36439:SF1">
    <property type="entry name" value="DUF1697 DOMAIN-CONTAINING PROTEIN"/>
    <property type="match status" value="1"/>
</dbReference>
<dbReference type="Pfam" id="PF08002">
    <property type="entry name" value="DUF1697"/>
    <property type="match status" value="1"/>
</dbReference>
<reference evidence="2" key="3">
    <citation type="submission" date="2024-03" db="EMBL/GenBank/DDBJ databases">
        <title>The Genome Sequence of Enterococcus sp. DIV0238c.</title>
        <authorList>
            <consortium name="The Broad Institute Genomics Platform"/>
            <consortium name="The Broad Institute Microbial Omics Core"/>
            <consortium name="The Broad Institute Genomic Center for Infectious Diseases"/>
            <person name="Earl A."/>
            <person name="Manson A."/>
            <person name="Gilmore M."/>
            <person name="Schwartman J."/>
            <person name="Shea T."/>
            <person name="Abouelleil A."/>
            <person name="Cao P."/>
            <person name="Chapman S."/>
            <person name="Cusick C."/>
            <person name="Young S."/>
            <person name="Neafsey D."/>
            <person name="Nusbaum C."/>
            <person name="Birren B."/>
        </authorList>
    </citation>
    <scope>NUCLEOTIDE SEQUENCE</scope>
    <source>
        <strain evidence="2">9D6_DIV0238</strain>
    </source>
</reference>
<reference evidence="1" key="1">
    <citation type="submission" date="2017-05" db="EMBL/GenBank/DDBJ databases">
        <title>The Genome Sequence of Enterococcus sp. 9D6_DIV0238.</title>
        <authorList>
            <consortium name="The Broad Institute Genomics Platform"/>
            <consortium name="The Broad Institute Genomic Center for Infectious Diseases"/>
            <person name="Earl A."/>
            <person name="Manson A."/>
            <person name="Schwartman J."/>
            <person name="Gilmore M."/>
            <person name="Abouelleil A."/>
            <person name="Cao P."/>
            <person name="Chapman S."/>
            <person name="Cusick C."/>
            <person name="Shea T."/>
            <person name="Young S."/>
            <person name="Neafsey D."/>
            <person name="Nusbaum C."/>
            <person name="Birren B."/>
        </authorList>
    </citation>
    <scope>NUCLEOTIDE SEQUENCE [LARGE SCALE GENOMIC DNA]</scope>
    <source>
        <strain evidence="1">9D6_DIV0238</strain>
    </source>
</reference>
<dbReference type="OrthoDB" id="9806494at2"/>
<evidence type="ECO:0000313" key="3">
    <source>
        <dbReference type="Proteomes" id="UP000196151"/>
    </source>
</evidence>
<dbReference type="Gene3D" id="3.30.70.1280">
    <property type="entry name" value="SP0830-like domains"/>
    <property type="match status" value="1"/>
</dbReference>
<proteinExistence type="predicted"/>
<dbReference type="Proteomes" id="UP000196151">
    <property type="component" value="Chromosome"/>
</dbReference>
<gene>
    <name evidence="2" type="ORF">A5889_000113</name>
    <name evidence="1" type="ORF">A5889_000804</name>
</gene>
<dbReference type="PIRSF" id="PIRSF008502">
    <property type="entry name" value="UCP008502"/>
    <property type="match status" value="1"/>
</dbReference>
<protein>
    <recommendedName>
        <fullName evidence="4">DUF1697 domain-containing protein</fullName>
    </recommendedName>
</protein>
<evidence type="ECO:0000313" key="1">
    <source>
        <dbReference type="EMBL" id="OUZ35328.1"/>
    </source>
</evidence>
<dbReference type="AlphaFoldDB" id="A0A200JDP2"/>
<dbReference type="Gene3D" id="3.30.70.1260">
    <property type="entry name" value="bacterial protein sp0830 like"/>
    <property type="match status" value="1"/>
</dbReference>
<evidence type="ECO:0008006" key="4">
    <source>
        <dbReference type="Google" id="ProtNLM"/>
    </source>
</evidence>
<dbReference type="SUPFAM" id="SSF160379">
    <property type="entry name" value="SP0830-like"/>
    <property type="match status" value="1"/>
</dbReference>
<sequence length="179" mass="20672">MERYIALLRGINISGKNKIAMSELKVSFTELGYSAVSTHLNSGNVVFSSDTDTIDILADTIKTTIKNKFKLDIPVFVISQKELEDILAKAPAWWGGNNKELYDNLIFMFPKLSYDEFYSEIGSPKDEYEKVYNYKNAIFWSFKRKDYQKTNWWSKTAHSKVSDKITVRTANTVRKIVEI</sequence>
<dbReference type="RefSeq" id="WP_087639942.1">
    <property type="nucleotide sequence ID" value="NZ_CP147246.1"/>
</dbReference>
<dbReference type="EMBL" id="NIBQ01000001">
    <property type="protein sequence ID" value="OUZ35328.1"/>
    <property type="molecule type" value="Genomic_DNA"/>
</dbReference>
<evidence type="ECO:0000313" key="2">
    <source>
        <dbReference type="EMBL" id="WYJ92634.1"/>
    </source>
</evidence>
<dbReference type="InterPro" id="IPR012545">
    <property type="entry name" value="DUF1697"/>
</dbReference>
<reference evidence="2" key="2">
    <citation type="submission" date="2017-05" db="EMBL/GenBank/DDBJ databases">
        <authorList>
            <consortium name="The Broad Institute Genomics Platform"/>
            <consortium name="The Broad Institute Genomic Center for Infectious Diseases"/>
            <person name="Earl A."/>
            <person name="Manson A."/>
            <person name="Schwartman J."/>
            <person name="Gilmore M."/>
            <person name="Abouelleil A."/>
            <person name="Cao P."/>
            <person name="Chapman S."/>
            <person name="Cusick C."/>
            <person name="Shea T."/>
            <person name="Young S."/>
            <person name="Neafsey D."/>
            <person name="Nusbaum C."/>
            <person name="Birren B."/>
        </authorList>
    </citation>
    <scope>NUCLEOTIDE SEQUENCE</scope>
    <source>
        <strain evidence="2">9D6_DIV0238</strain>
    </source>
</reference>
<dbReference type="EMBL" id="CP147246">
    <property type="protein sequence ID" value="WYJ92634.1"/>
    <property type="molecule type" value="Genomic_DNA"/>
</dbReference>
<dbReference type="PANTHER" id="PTHR36439">
    <property type="entry name" value="BLL4334 PROTEIN"/>
    <property type="match status" value="1"/>
</dbReference>
<keyword evidence="3" id="KW-1185">Reference proteome</keyword>
<name>A0A200JDP2_9ENTE</name>
<organism evidence="1">
    <name type="scientific">Candidatus Enterococcus dunnyi</name>
    <dbReference type="NCBI Taxonomy" id="1834192"/>
    <lineage>
        <taxon>Bacteria</taxon>
        <taxon>Bacillati</taxon>
        <taxon>Bacillota</taxon>
        <taxon>Bacilli</taxon>
        <taxon>Lactobacillales</taxon>
        <taxon>Enterococcaceae</taxon>
        <taxon>Enterococcus</taxon>
    </lineage>
</organism>